<accession>A0A8J7G711</accession>
<dbReference type="PANTHER" id="PTHR35787:SF1">
    <property type="entry name" value="GLYCEROL UPTAKE OPERON ANTITERMINATOR REGULATORY PROTEIN"/>
    <property type="match status" value="1"/>
</dbReference>
<comment type="function">
    <text evidence="1">Regulates expression of the glpD operon. In the presence of glycerol 3-phosphate (G3P) causes antitermination of transcription of glpD at the inverted repeat of the leader region to enhance its transcription. Binds and stabilizes glpD leader mRNA.</text>
</comment>
<dbReference type="GO" id="GO:0001072">
    <property type="term" value="F:transcription antitermination factor activity, RNA binding"/>
    <property type="evidence" value="ECO:0007669"/>
    <property type="project" value="TreeGrafter"/>
</dbReference>
<dbReference type="AlphaFoldDB" id="A0A8J7G711"/>
<comment type="caution">
    <text evidence="2">The sequence shown here is derived from an EMBL/GenBank/DDBJ whole genome shotgun (WGS) entry which is preliminary data.</text>
</comment>
<evidence type="ECO:0000313" key="3">
    <source>
        <dbReference type="Proteomes" id="UP000622653"/>
    </source>
</evidence>
<dbReference type="InterPro" id="IPR006699">
    <property type="entry name" value="GlpP"/>
</dbReference>
<keyword evidence="1" id="KW-0694">RNA-binding</keyword>
<dbReference type="SUPFAM" id="SSF110391">
    <property type="entry name" value="GlpP-like"/>
    <property type="match status" value="1"/>
</dbReference>
<keyword evidence="1" id="KW-0804">Transcription</keyword>
<dbReference type="GO" id="GO:0006071">
    <property type="term" value="P:glycerol metabolic process"/>
    <property type="evidence" value="ECO:0007669"/>
    <property type="project" value="UniProtKB-UniRule"/>
</dbReference>
<name>A0A8J7G711_9BACL</name>
<dbReference type="RefSeq" id="WP_194562978.1">
    <property type="nucleotide sequence ID" value="NZ_JADKPV010000004.1"/>
</dbReference>
<dbReference type="Proteomes" id="UP000622653">
    <property type="component" value="Unassembled WGS sequence"/>
</dbReference>
<dbReference type="PIRSF" id="PIRSF016897">
    <property type="entry name" value="GlpP"/>
    <property type="match status" value="1"/>
</dbReference>
<keyword evidence="1" id="KW-0805">Transcription regulation</keyword>
<protein>
    <recommendedName>
        <fullName evidence="1">Glycerol uptake operon antiterminator regulatory protein</fullName>
    </recommendedName>
</protein>
<sequence length="182" mass="20644">MLTQKILPALRQMQQFEKIMESSFQTFVLLDVHISQLALIRREAKRRDKKIFIHADLVHGLKTDDFAADFLLHDIRPDGIISTRSNIILKAKKKDIVAIQRMFLLDSMALEKSYSLIRQTKPDYIEVLPGIIPEVITEVKETTNIPVISGGLINTEEQVKAALRAGAHAVTTSNESLWKINL</sequence>
<reference evidence="2" key="1">
    <citation type="submission" date="2020-11" db="EMBL/GenBank/DDBJ databases">
        <title>Multidrug resistant novel bacterium Savagea serpentis sp. nov., isolated from the scats of a vine snake (Ahaetulla nasuta).</title>
        <authorList>
            <person name="Venkata Ramana V."/>
            <person name="Vikas Patil S."/>
            <person name="Yogita Lugani V."/>
        </authorList>
    </citation>
    <scope>NUCLEOTIDE SEQUENCE</scope>
    <source>
        <strain evidence="2">SN6</strain>
    </source>
</reference>
<proteinExistence type="predicted"/>
<keyword evidence="1" id="KW-0319">Glycerol metabolism</keyword>
<evidence type="ECO:0000256" key="1">
    <source>
        <dbReference type="PIRNR" id="PIRNR016897"/>
    </source>
</evidence>
<dbReference type="Gene3D" id="3.20.20.70">
    <property type="entry name" value="Aldolase class I"/>
    <property type="match status" value="1"/>
</dbReference>
<organism evidence="2 3">
    <name type="scientific">Savagea serpentis</name>
    <dbReference type="NCBI Taxonomy" id="2785297"/>
    <lineage>
        <taxon>Bacteria</taxon>
        <taxon>Bacillati</taxon>
        <taxon>Bacillota</taxon>
        <taxon>Bacilli</taxon>
        <taxon>Bacillales</taxon>
        <taxon>Caryophanaceae</taxon>
        <taxon>Savagea</taxon>
    </lineage>
</organism>
<dbReference type="PANTHER" id="PTHR35787">
    <property type="entry name" value="GLYCEROL UPTAKE OPERON ANTITERMINATOR REGULATORY PROTEIN"/>
    <property type="match status" value="1"/>
</dbReference>
<evidence type="ECO:0000313" key="2">
    <source>
        <dbReference type="EMBL" id="MBF4501496.1"/>
    </source>
</evidence>
<dbReference type="InterPro" id="IPR013785">
    <property type="entry name" value="Aldolase_TIM"/>
</dbReference>
<dbReference type="GO" id="GO:0003723">
    <property type="term" value="F:RNA binding"/>
    <property type="evidence" value="ECO:0007669"/>
    <property type="project" value="UniProtKB-KW"/>
</dbReference>
<dbReference type="Pfam" id="PF04309">
    <property type="entry name" value="G3P_antiterm"/>
    <property type="match status" value="1"/>
</dbReference>
<dbReference type="GO" id="GO:0045893">
    <property type="term" value="P:positive regulation of DNA-templated transcription"/>
    <property type="evidence" value="ECO:0007669"/>
    <property type="project" value="TreeGrafter"/>
</dbReference>
<dbReference type="EMBL" id="JADKPV010000004">
    <property type="protein sequence ID" value="MBF4501496.1"/>
    <property type="molecule type" value="Genomic_DNA"/>
</dbReference>
<gene>
    <name evidence="2" type="ORF">IRY55_08985</name>
</gene>
<keyword evidence="3" id="KW-1185">Reference proteome</keyword>